<dbReference type="Gene3D" id="3.40.640.10">
    <property type="entry name" value="Type I PLP-dependent aspartate aminotransferase-like (Major domain)"/>
    <property type="match status" value="1"/>
</dbReference>
<evidence type="ECO:0000256" key="1">
    <source>
        <dbReference type="PIRSR" id="PIRSR000390-1"/>
    </source>
</evidence>
<evidence type="ECO:0000256" key="2">
    <source>
        <dbReference type="PIRSR" id="PIRSR000390-2"/>
    </source>
</evidence>
<dbReference type="EMBL" id="CP017599">
    <property type="protein sequence ID" value="AOX01598.1"/>
    <property type="molecule type" value="Genomic_DNA"/>
</dbReference>
<dbReference type="SUPFAM" id="SSF53383">
    <property type="entry name" value="PLP-dependent transferases"/>
    <property type="match status" value="1"/>
</dbReference>
<dbReference type="PANTHER" id="PTHR30244:SF34">
    <property type="entry name" value="DTDP-4-AMINO-4,6-DIDEOXYGALACTOSE TRANSAMINASE"/>
    <property type="match status" value="1"/>
</dbReference>
<dbReference type="Proteomes" id="UP000177870">
    <property type="component" value="Chromosome"/>
</dbReference>
<feature type="active site" description="Proton acceptor" evidence="1">
    <location>
        <position position="187"/>
    </location>
</feature>
<evidence type="ECO:0000256" key="3">
    <source>
        <dbReference type="RuleBase" id="RU004508"/>
    </source>
</evidence>
<dbReference type="PANTHER" id="PTHR30244">
    <property type="entry name" value="TRANSAMINASE"/>
    <property type="match status" value="1"/>
</dbReference>
<reference evidence="5" key="1">
    <citation type="submission" date="2016-10" db="EMBL/GenBank/DDBJ databases">
        <title>Comparative genomics uncovers the prolific and rare metabolic potential of the cyanobacterial genus Moorea.</title>
        <authorList>
            <person name="Leao T."/>
            <person name="Castelao G."/>
            <person name="Korobeynikov A."/>
            <person name="Monroe E.A."/>
            <person name="Podell S."/>
            <person name="Glukhov E."/>
            <person name="Allen E."/>
            <person name="Gerwick W.H."/>
            <person name="Gerwick L."/>
        </authorList>
    </citation>
    <scope>NUCLEOTIDE SEQUENCE [LARGE SCALE GENOMIC DNA]</scope>
    <source>
        <strain evidence="5">PAL-8-15-08-1</strain>
    </source>
</reference>
<sequence length="380" mass="43032">MEVTLSKIPFNRPVTVGTEFDYIQQTIKNMDLSGDGAITKQCHALLEEILSVPKVLLTTSCTHALEMAAVLLNIQPGDEVIVPSFTFVSTINAFVLRGAQPVFIDIRPDTLNLNEEKLESLITPRTKAIVPVHYAGVACEMDTILEIAGRYGIPVVEDNAHGLFAKYKGKYLGTFGCLATQSFHETKNFTCGEGGALLINDPQYIERAEIIREKGTNRTRFYRGQIDKYTWVDIGSSYLPSGILAAFLYAQLKSRQQIQSKRQQIWEYYYENLKDWAPEYGIRLPIVPEYCDQAYHMFYILLPSLEKRQALIAHLKAQGIYSVFHYLPLHLSDMGREFGGKEGDCLVTEDVSDRLLRLPFYNDMTEADQARVVASIKKFF</sequence>
<dbReference type="GO" id="GO:0019180">
    <property type="term" value="F:dTDP-4-amino-4,6-dideoxygalactose transaminase activity"/>
    <property type="evidence" value="ECO:0007669"/>
    <property type="project" value="TreeGrafter"/>
</dbReference>
<dbReference type="OrthoDB" id="9810913at2"/>
<organism evidence="4 5">
    <name type="scientific">Moorena producens PAL-8-15-08-1</name>
    <dbReference type="NCBI Taxonomy" id="1458985"/>
    <lineage>
        <taxon>Bacteria</taxon>
        <taxon>Bacillati</taxon>
        <taxon>Cyanobacteriota</taxon>
        <taxon>Cyanophyceae</taxon>
        <taxon>Coleofasciculales</taxon>
        <taxon>Coleofasciculaceae</taxon>
        <taxon>Moorena</taxon>
    </lineage>
</organism>
<gene>
    <name evidence="4" type="ORF">BJP34_21065</name>
</gene>
<dbReference type="InterPro" id="IPR015422">
    <property type="entry name" value="PyrdxlP-dep_Trfase_small"/>
</dbReference>
<dbReference type="Gene3D" id="3.90.1150.10">
    <property type="entry name" value="Aspartate Aminotransferase, domain 1"/>
    <property type="match status" value="1"/>
</dbReference>
<name>A0A1D8TVC3_9CYAN</name>
<dbReference type="FunFam" id="3.40.640.10:FF:000037">
    <property type="entry name" value="dTDP-4-amino-4,6-dideoxygalactose transaminase"/>
    <property type="match status" value="1"/>
</dbReference>
<dbReference type="CDD" id="cd00616">
    <property type="entry name" value="AHBA_syn"/>
    <property type="match status" value="1"/>
</dbReference>
<dbReference type="GO" id="GO:0000271">
    <property type="term" value="P:polysaccharide biosynthetic process"/>
    <property type="evidence" value="ECO:0007669"/>
    <property type="project" value="TreeGrafter"/>
</dbReference>
<dbReference type="RefSeq" id="WP_070394035.1">
    <property type="nucleotide sequence ID" value="NZ_CP017599.1"/>
</dbReference>
<accession>A0A1D8TVC3</accession>
<dbReference type="STRING" id="1458985.BJP34_21065"/>
<dbReference type="InterPro" id="IPR000653">
    <property type="entry name" value="DegT/StrS_aminotransferase"/>
</dbReference>
<proteinExistence type="inferred from homology"/>
<dbReference type="GO" id="GO:0030170">
    <property type="term" value="F:pyridoxal phosphate binding"/>
    <property type="evidence" value="ECO:0007669"/>
    <property type="project" value="TreeGrafter"/>
</dbReference>
<dbReference type="NCBIfam" id="TIGR02379">
    <property type="entry name" value="ECA_wecE"/>
    <property type="match status" value="1"/>
</dbReference>
<evidence type="ECO:0000313" key="4">
    <source>
        <dbReference type="EMBL" id="AOX01598.1"/>
    </source>
</evidence>
<dbReference type="InterPro" id="IPR015424">
    <property type="entry name" value="PyrdxlP-dep_Trfase"/>
</dbReference>
<dbReference type="NCBIfam" id="NF008687">
    <property type="entry name" value="PRK11706.1"/>
    <property type="match status" value="1"/>
</dbReference>
<dbReference type="AlphaFoldDB" id="A0A1D8TVC3"/>
<dbReference type="InterPro" id="IPR012749">
    <property type="entry name" value="WecE-like"/>
</dbReference>
<evidence type="ECO:0000313" key="5">
    <source>
        <dbReference type="Proteomes" id="UP000177870"/>
    </source>
</evidence>
<dbReference type="InterPro" id="IPR015421">
    <property type="entry name" value="PyrdxlP-dep_Trfase_major"/>
</dbReference>
<dbReference type="PIRSF" id="PIRSF000390">
    <property type="entry name" value="PLP_StrS"/>
    <property type="match status" value="1"/>
</dbReference>
<dbReference type="Pfam" id="PF01041">
    <property type="entry name" value="DegT_DnrJ_EryC1"/>
    <property type="match status" value="1"/>
</dbReference>
<comment type="similarity">
    <text evidence="3">Belongs to the DegT/DnrJ/EryC1 family.</text>
</comment>
<keyword evidence="2 3" id="KW-0663">Pyridoxal phosphate</keyword>
<feature type="modified residue" description="N6-(pyridoxal phosphate)lysine" evidence="2">
    <location>
        <position position="187"/>
    </location>
</feature>
<protein>
    <submittedName>
        <fullName evidence="4">dTDP-4-amino-4,6-dideoxygalactose transaminase</fullName>
    </submittedName>
</protein>
<dbReference type="KEGG" id="mpro:BJP34_21065"/>